<dbReference type="PANTHER" id="PTHR43437">
    <property type="entry name" value="HYDROXYACYL-THIOESTER DEHYDRATASE TYPE 2, MITOCHONDRIAL-RELATED"/>
    <property type="match status" value="1"/>
</dbReference>
<evidence type="ECO:0000256" key="1">
    <source>
        <dbReference type="ARBA" id="ARBA00023239"/>
    </source>
</evidence>
<dbReference type="CDD" id="cd03449">
    <property type="entry name" value="R_hydratase"/>
    <property type="match status" value="1"/>
</dbReference>
<dbReference type="EMBL" id="FMUX01000010">
    <property type="protein sequence ID" value="SCY51528.1"/>
    <property type="molecule type" value="Genomic_DNA"/>
</dbReference>
<dbReference type="InterPro" id="IPR003965">
    <property type="entry name" value="Fatty_acid_synthase"/>
</dbReference>
<gene>
    <name evidence="3" type="ORF">SAMN05216233_110198</name>
</gene>
<dbReference type="GO" id="GO:0019171">
    <property type="term" value="F:(3R)-hydroxyacyl-[acyl-carrier-protein] dehydratase activity"/>
    <property type="evidence" value="ECO:0007669"/>
    <property type="project" value="TreeGrafter"/>
</dbReference>
<dbReference type="SUPFAM" id="SSF54637">
    <property type="entry name" value="Thioesterase/thiol ester dehydrase-isomerase"/>
    <property type="match status" value="1"/>
</dbReference>
<dbReference type="FunFam" id="3.10.129.10:FF:000042">
    <property type="entry name" value="MaoC domain protein dehydratase"/>
    <property type="match status" value="1"/>
</dbReference>
<feature type="domain" description="MaoC-like" evidence="2">
    <location>
        <begin position="13"/>
        <end position="103"/>
    </location>
</feature>
<dbReference type="GO" id="GO:0004312">
    <property type="term" value="F:fatty acid synthase activity"/>
    <property type="evidence" value="ECO:0007669"/>
    <property type="project" value="InterPro"/>
</dbReference>
<organism evidence="3 4">
    <name type="scientific">Desulfoluna spongiiphila</name>
    <dbReference type="NCBI Taxonomy" id="419481"/>
    <lineage>
        <taxon>Bacteria</taxon>
        <taxon>Pseudomonadati</taxon>
        <taxon>Thermodesulfobacteriota</taxon>
        <taxon>Desulfobacteria</taxon>
        <taxon>Desulfobacterales</taxon>
        <taxon>Desulfolunaceae</taxon>
        <taxon>Desulfoluna</taxon>
    </lineage>
</organism>
<dbReference type="AlphaFoldDB" id="A0A1G5GLG9"/>
<dbReference type="Gene3D" id="3.10.129.10">
    <property type="entry name" value="Hotdog Thioesterase"/>
    <property type="match status" value="1"/>
</dbReference>
<dbReference type="PRINTS" id="PR01483">
    <property type="entry name" value="FASYNTHASE"/>
</dbReference>
<dbReference type="GO" id="GO:0005835">
    <property type="term" value="C:fatty acid synthase complex"/>
    <property type="evidence" value="ECO:0007669"/>
    <property type="project" value="InterPro"/>
</dbReference>
<dbReference type="Pfam" id="PF01575">
    <property type="entry name" value="MaoC_dehydratas"/>
    <property type="match status" value="1"/>
</dbReference>
<protein>
    <submittedName>
        <fullName evidence="3">3-hydroxybutyryl-CoA dehydratase</fullName>
    </submittedName>
</protein>
<proteinExistence type="predicted"/>
<evidence type="ECO:0000259" key="2">
    <source>
        <dbReference type="Pfam" id="PF01575"/>
    </source>
</evidence>
<name>A0A1G5GLG9_9BACT</name>
<accession>A0A1G5GLG9</accession>
<evidence type="ECO:0000313" key="3">
    <source>
        <dbReference type="EMBL" id="SCY51528.1"/>
    </source>
</evidence>
<dbReference type="GO" id="GO:0006633">
    <property type="term" value="P:fatty acid biosynthetic process"/>
    <property type="evidence" value="ECO:0007669"/>
    <property type="project" value="InterPro"/>
</dbReference>
<dbReference type="PANTHER" id="PTHR43437:SF3">
    <property type="entry name" value="HYDROXYACYL-THIOESTER DEHYDRATASE TYPE 2, MITOCHONDRIAL"/>
    <property type="match status" value="1"/>
</dbReference>
<dbReference type="InterPro" id="IPR002539">
    <property type="entry name" value="MaoC-like_dom"/>
</dbReference>
<dbReference type="Proteomes" id="UP000198870">
    <property type="component" value="Unassembled WGS sequence"/>
</dbReference>
<dbReference type="OrthoDB" id="9800237at2"/>
<dbReference type="InterPro" id="IPR050965">
    <property type="entry name" value="UPF0336/Enoyl-CoA_hydratase"/>
</dbReference>
<reference evidence="3 4" key="1">
    <citation type="submission" date="2016-10" db="EMBL/GenBank/DDBJ databases">
        <authorList>
            <person name="de Groot N.N."/>
        </authorList>
    </citation>
    <scope>NUCLEOTIDE SEQUENCE [LARGE SCALE GENOMIC DNA]</scope>
    <source>
        <strain evidence="3 4">AA1</strain>
    </source>
</reference>
<dbReference type="InterPro" id="IPR029069">
    <property type="entry name" value="HotDog_dom_sf"/>
</dbReference>
<keyword evidence="4" id="KW-1185">Reference proteome</keyword>
<dbReference type="STRING" id="419481.SAMN05216233_110198"/>
<keyword evidence="1" id="KW-0456">Lyase</keyword>
<dbReference type="RefSeq" id="WP_092211465.1">
    <property type="nucleotide sequence ID" value="NZ_FMUX01000010.1"/>
</dbReference>
<sequence length="134" mass="14268">MTTRLAQGACAEFAKTITECDINGYAGITGDFNPVHINDVYAGTTRFKGRIAHGMLTAGLISNVIGTKLPGPGTIYLSQNLTFTCPVKVNDTITARVEVTEPPTDKGLTHLKTTCTNQDGTLVLDGTATVIWPR</sequence>
<evidence type="ECO:0000313" key="4">
    <source>
        <dbReference type="Proteomes" id="UP000198870"/>
    </source>
</evidence>